<dbReference type="RefSeq" id="WP_073066655.1">
    <property type="nucleotide sequence ID" value="NZ_FQUS01000019.1"/>
</dbReference>
<keyword evidence="2" id="KW-1185">Reference proteome</keyword>
<name>A0A1M5H3R7_9BACT</name>
<proteinExistence type="predicted"/>
<reference evidence="1 2" key="1">
    <citation type="submission" date="2016-11" db="EMBL/GenBank/DDBJ databases">
        <authorList>
            <person name="Jaros S."/>
            <person name="Januszkiewicz K."/>
            <person name="Wedrychowicz H."/>
        </authorList>
    </citation>
    <scope>NUCLEOTIDE SEQUENCE [LARGE SCALE GENOMIC DNA]</scope>
    <source>
        <strain evidence="1 2">DSM 21986</strain>
    </source>
</reference>
<organism evidence="1 2">
    <name type="scientific">Fodinibius roseus</name>
    <dbReference type="NCBI Taxonomy" id="1194090"/>
    <lineage>
        <taxon>Bacteria</taxon>
        <taxon>Pseudomonadati</taxon>
        <taxon>Balneolota</taxon>
        <taxon>Balneolia</taxon>
        <taxon>Balneolales</taxon>
        <taxon>Balneolaceae</taxon>
        <taxon>Fodinibius</taxon>
    </lineage>
</organism>
<dbReference type="AlphaFoldDB" id="A0A1M5H3R7"/>
<evidence type="ECO:0000313" key="2">
    <source>
        <dbReference type="Proteomes" id="UP000184041"/>
    </source>
</evidence>
<evidence type="ECO:0000313" key="1">
    <source>
        <dbReference type="EMBL" id="SHG10681.1"/>
    </source>
</evidence>
<dbReference type="STRING" id="1194090.SAMN05443144_11930"/>
<protein>
    <submittedName>
        <fullName evidence="1">Uncharacterized protein</fullName>
    </submittedName>
</protein>
<dbReference type="OrthoDB" id="1525100at2"/>
<dbReference type="EMBL" id="FQUS01000019">
    <property type="protein sequence ID" value="SHG10681.1"/>
    <property type="molecule type" value="Genomic_DNA"/>
</dbReference>
<dbReference type="Proteomes" id="UP000184041">
    <property type="component" value="Unassembled WGS sequence"/>
</dbReference>
<accession>A0A1M5H3R7</accession>
<gene>
    <name evidence="1" type="ORF">SAMN05443144_11930</name>
</gene>
<sequence length="120" mass="13411">MKQQITAIIEKVTIDKTTLELVEPADIALEFSAIDTGGGFRDPILDFAYELVLVNATMTEETTHHIVLDIREPDDRKNRLSIAYDGILKQKSGEPLAGIGRLQDGKVTPEVVKFIMRCLR</sequence>